<dbReference type="InterPro" id="IPR000086">
    <property type="entry name" value="NUDIX_hydrolase_dom"/>
</dbReference>
<evidence type="ECO:0000259" key="2">
    <source>
        <dbReference type="PROSITE" id="PS51462"/>
    </source>
</evidence>
<dbReference type="Gene3D" id="3.90.79.10">
    <property type="entry name" value="Nucleoside Triphosphate Pyrophosphohydrolase"/>
    <property type="match status" value="1"/>
</dbReference>
<dbReference type="EMBL" id="JAAZNL010000016">
    <property type="protein sequence ID" value="NMB69868.1"/>
    <property type="molecule type" value="Genomic_DNA"/>
</dbReference>
<dbReference type="PANTHER" id="PTHR43736:SF1">
    <property type="entry name" value="DIHYDRONEOPTERIN TRIPHOSPHATE DIPHOSPHATASE"/>
    <property type="match status" value="1"/>
</dbReference>
<gene>
    <name evidence="3" type="ORF">GYA27_01525</name>
</gene>
<evidence type="ECO:0000256" key="1">
    <source>
        <dbReference type="ARBA" id="ARBA00022801"/>
    </source>
</evidence>
<dbReference type="AlphaFoldDB" id="A0A7X9DK13"/>
<feature type="domain" description="Nudix hydrolase" evidence="2">
    <location>
        <begin position="7"/>
        <end position="138"/>
    </location>
</feature>
<name>A0A7X9DK13_UNCKA</name>
<proteinExistence type="predicted"/>
<dbReference type="PROSITE" id="PS51462">
    <property type="entry name" value="NUDIX"/>
    <property type="match status" value="1"/>
</dbReference>
<comment type="caution">
    <text evidence="3">The sequence shown here is derived from an EMBL/GenBank/DDBJ whole genome shotgun (WGS) entry which is preliminary data.</text>
</comment>
<keyword evidence="1" id="KW-0378">Hydrolase</keyword>
<organism evidence="3 4">
    <name type="scientific">candidate division WWE3 bacterium</name>
    <dbReference type="NCBI Taxonomy" id="2053526"/>
    <lineage>
        <taxon>Bacteria</taxon>
        <taxon>Katanobacteria</taxon>
    </lineage>
</organism>
<reference evidence="3 4" key="1">
    <citation type="journal article" date="2020" name="Biotechnol. Biofuels">
        <title>New insights from the biogas microbiome by comprehensive genome-resolved metagenomics of nearly 1600 species originating from multiple anaerobic digesters.</title>
        <authorList>
            <person name="Campanaro S."/>
            <person name="Treu L."/>
            <person name="Rodriguez-R L.M."/>
            <person name="Kovalovszki A."/>
            <person name="Ziels R.M."/>
            <person name="Maus I."/>
            <person name="Zhu X."/>
            <person name="Kougias P.G."/>
            <person name="Basile A."/>
            <person name="Luo G."/>
            <person name="Schluter A."/>
            <person name="Konstantinidis K.T."/>
            <person name="Angelidaki I."/>
        </authorList>
    </citation>
    <scope>NUCLEOTIDE SEQUENCE [LARGE SCALE GENOMIC DNA]</scope>
    <source>
        <strain evidence="3">AS27yjCOA_165</strain>
    </source>
</reference>
<dbReference type="Pfam" id="PF00293">
    <property type="entry name" value="NUDIX"/>
    <property type="match status" value="1"/>
</dbReference>
<dbReference type="SUPFAM" id="SSF55811">
    <property type="entry name" value="Nudix"/>
    <property type="match status" value="1"/>
</dbReference>
<evidence type="ECO:0000313" key="3">
    <source>
        <dbReference type="EMBL" id="NMB69868.1"/>
    </source>
</evidence>
<accession>A0A7X9DK13</accession>
<dbReference type="Proteomes" id="UP000526033">
    <property type="component" value="Unassembled WGS sequence"/>
</dbReference>
<dbReference type="GO" id="GO:0016787">
    <property type="term" value="F:hydrolase activity"/>
    <property type="evidence" value="ECO:0007669"/>
    <property type="project" value="UniProtKB-KW"/>
</dbReference>
<evidence type="ECO:0000313" key="4">
    <source>
        <dbReference type="Proteomes" id="UP000526033"/>
    </source>
</evidence>
<dbReference type="PANTHER" id="PTHR43736">
    <property type="entry name" value="ADP-RIBOSE PYROPHOSPHATASE"/>
    <property type="match status" value="1"/>
</dbReference>
<dbReference type="InterPro" id="IPR020084">
    <property type="entry name" value="NUDIX_hydrolase_CS"/>
</dbReference>
<protein>
    <submittedName>
        <fullName evidence="3">NUDIX domain-containing protein</fullName>
    </submittedName>
</protein>
<dbReference type="PROSITE" id="PS00893">
    <property type="entry name" value="NUDIX_BOX"/>
    <property type="match status" value="1"/>
</dbReference>
<dbReference type="InterPro" id="IPR015797">
    <property type="entry name" value="NUDIX_hydrolase-like_dom_sf"/>
</dbReference>
<sequence length="155" mass="17980">MSNHILSVRIAVLAVIEKDGKYLLQRRFKTGWRDGYFSLVGGNSDGNETLREALVRELKEEIGIQVKTEDLDFIHLLHISPKVAGNEFFYNVFYVKAFTGEPKICEPEKSDKLEWFSWENLPDNLIPTVKKCWEDARSGIYYSEYGWLPNETEKA</sequence>